<accession>F1TA29</accession>
<evidence type="ECO:0000256" key="1">
    <source>
        <dbReference type="SAM" id="Phobius"/>
    </source>
</evidence>
<feature type="transmembrane region" description="Helical" evidence="1">
    <location>
        <begin position="663"/>
        <end position="685"/>
    </location>
</feature>
<dbReference type="SMART" id="SM00460">
    <property type="entry name" value="TGc"/>
    <property type="match status" value="1"/>
</dbReference>
<feature type="domain" description="Transglutaminase-like" evidence="2">
    <location>
        <begin position="531"/>
        <end position="601"/>
    </location>
</feature>
<evidence type="ECO:0000313" key="3">
    <source>
        <dbReference type="EMBL" id="EGD48771.1"/>
    </source>
</evidence>
<dbReference type="Pfam" id="PF01841">
    <property type="entry name" value="Transglut_core"/>
    <property type="match status" value="1"/>
</dbReference>
<dbReference type="Proteomes" id="UP000003860">
    <property type="component" value="Unassembled WGS sequence"/>
</dbReference>
<feature type="transmembrane region" description="Helical" evidence="1">
    <location>
        <begin position="108"/>
        <end position="127"/>
    </location>
</feature>
<dbReference type="eggNOG" id="COG1305">
    <property type="taxonomic scope" value="Bacteria"/>
</dbReference>
<organism evidence="3 4">
    <name type="scientific">Ruminiclostridium papyrosolvens DSM 2782</name>
    <dbReference type="NCBI Taxonomy" id="588581"/>
    <lineage>
        <taxon>Bacteria</taxon>
        <taxon>Bacillati</taxon>
        <taxon>Bacillota</taxon>
        <taxon>Clostridia</taxon>
        <taxon>Eubacteriales</taxon>
        <taxon>Oscillospiraceae</taxon>
        <taxon>Ruminiclostridium</taxon>
    </lineage>
</organism>
<name>F1TA29_9FIRM</name>
<keyword evidence="1" id="KW-1133">Transmembrane helix</keyword>
<evidence type="ECO:0000313" key="4">
    <source>
        <dbReference type="Proteomes" id="UP000003860"/>
    </source>
</evidence>
<feature type="transmembrane region" description="Helical" evidence="1">
    <location>
        <begin position="191"/>
        <end position="211"/>
    </location>
</feature>
<dbReference type="SUPFAM" id="SSF54001">
    <property type="entry name" value="Cysteine proteinases"/>
    <property type="match status" value="1"/>
</dbReference>
<comment type="caution">
    <text evidence="3">The sequence shown here is derived from an EMBL/GenBank/DDBJ whole genome shotgun (WGS) entry which is preliminary data.</text>
</comment>
<dbReference type="AlphaFoldDB" id="F1TA29"/>
<keyword evidence="1" id="KW-0472">Membrane</keyword>
<dbReference type="PANTHER" id="PTHR42736">
    <property type="entry name" value="PROTEIN-GLUTAMINE GAMMA-GLUTAMYLTRANSFERASE"/>
    <property type="match status" value="1"/>
</dbReference>
<feature type="transmembrane region" description="Helical" evidence="1">
    <location>
        <begin position="63"/>
        <end position="83"/>
    </location>
</feature>
<feature type="transmembrane region" description="Helical" evidence="1">
    <location>
        <begin position="7"/>
        <end position="28"/>
    </location>
</feature>
<keyword evidence="4" id="KW-1185">Reference proteome</keyword>
<dbReference type="InterPro" id="IPR038765">
    <property type="entry name" value="Papain-like_cys_pep_sf"/>
</dbReference>
<gene>
    <name evidence="3" type="ORF">Cpap_3195</name>
</gene>
<dbReference type="InterPro" id="IPR002931">
    <property type="entry name" value="Transglutaminase-like"/>
</dbReference>
<protein>
    <submittedName>
        <fullName evidence="3">Transglutaminase domain-containing protein</fullName>
    </submittedName>
</protein>
<evidence type="ECO:0000259" key="2">
    <source>
        <dbReference type="SMART" id="SM00460"/>
    </source>
</evidence>
<proteinExistence type="predicted"/>
<dbReference type="InterPro" id="IPR052901">
    <property type="entry name" value="Bact_TGase-like"/>
</dbReference>
<feature type="transmembrane region" description="Helical" evidence="1">
    <location>
        <begin position="159"/>
        <end position="179"/>
    </location>
</feature>
<reference evidence="3" key="1">
    <citation type="submission" date="2009-07" db="EMBL/GenBank/DDBJ databases">
        <authorList>
            <consortium name="US DOE Joint Genome Institute (JGI-PGF)"/>
            <person name="Lucas S."/>
            <person name="Copeland A."/>
            <person name="Lapidus A."/>
            <person name="Glavina del Rio T."/>
            <person name="Tice H."/>
            <person name="Bruce D."/>
            <person name="Goodwin L."/>
            <person name="Pitluck S."/>
            <person name="Larimer F."/>
            <person name="Land M.L."/>
            <person name="Mouttaki H."/>
            <person name="He Z."/>
            <person name="Zhou J."/>
            <person name="Hemme C.L."/>
        </authorList>
    </citation>
    <scope>NUCLEOTIDE SEQUENCE [LARGE SCALE GENOMIC DNA]</scope>
    <source>
        <strain evidence="3">DSM 2782</strain>
    </source>
</reference>
<dbReference type="STRING" id="588581.Cpap_3195"/>
<feature type="transmembrane region" description="Helical" evidence="1">
    <location>
        <begin position="134"/>
        <end position="153"/>
    </location>
</feature>
<sequence length="808" mass="93752">MVHENKYSVFVNLILVMLLSLSVCQTLYTSLFMTYRWDINIFLYVIPLTFVFYIALKNKVSCIISGILLFLLAGIGFVIVYISNNFNPYSIWLIDTMQGYLNEPNSRYQAITIFFIALIVTFMIYIFAVKLYNIYLVSFVTFSLFFGQAYAQIFVSKPAFVLFLFSFLLFYFFYILKIRTEEKSYDPGNRLKYLLYIIPVCIAVLIVSSNFPIGNKRISWPWLDHKLDKAIESFSQTNNSSFDFFSLNATGFGSNDTLGGNISPSKTHVMDVKSEYYNLYLKASTKAYYNGHSWYDTKPVYNPVILYGNSVDTLNNINMDANQLEVGALINKSSSKDELYKSSKIEVKFKNLKTKSLFIPPKTFQITPKKELGLFTDRAGMISAEKPQSSNFEYIINFDYMFLNSDKFKDSLRKSYKGYWMDNINEYEKNQYKLIFNIDIDNQSDENKKIINSVSIFSGLQEQLRDIYSKYVSLPSTVPARVRELAENITANQINNYDRAKAIETYLATNYPYTLKPGNPPLKKDFVDYFLFEGKKGYCTYYATAMTVLLRCIGIPARYVEGYILPPDNRNGVFKVTNQQAHAWVEAYFEGFGWIPFEPTSPFVAAMYQDNHIRPVIANNMAGQYYDEYRRMMEKYQKEGKNQSLELSDNLPVGNKNNNTTRIAFIIAVSLTSLILLSLLFIVLFNRIRFYYLLGKIKKQNSNDAVLTGYKYIMKLFKIQNVTISAGETPFQFGSRVEKTMDFKGYSFNKYDFNIITDYYVKARYSRDTLPDEAKQDTINFIETVLKLTSEKVSKFKFNLYKYFLGKV</sequence>
<dbReference type="RefSeq" id="WP_004618020.1">
    <property type="nucleotide sequence ID" value="NZ_ACXX02000003.1"/>
</dbReference>
<dbReference type="EMBL" id="ACXX02000003">
    <property type="protein sequence ID" value="EGD48771.1"/>
    <property type="molecule type" value="Genomic_DNA"/>
</dbReference>
<feature type="transmembrane region" description="Helical" evidence="1">
    <location>
        <begin position="34"/>
        <end position="56"/>
    </location>
</feature>
<dbReference type="PANTHER" id="PTHR42736:SF1">
    <property type="entry name" value="PROTEIN-GLUTAMINE GAMMA-GLUTAMYLTRANSFERASE"/>
    <property type="match status" value="1"/>
</dbReference>
<keyword evidence="1" id="KW-0812">Transmembrane</keyword>
<dbReference type="OrthoDB" id="9804872at2"/>
<dbReference type="Gene3D" id="3.10.620.30">
    <property type="match status" value="1"/>
</dbReference>
<reference evidence="3" key="2">
    <citation type="submission" date="2011-01" db="EMBL/GenBank/DDBJ databases">
        <title>The Non-contiguous Finished genome of Clostridium papyrosolvens.</title>
        <authorList>
            <person name="Lucas S."/>
            <person name="Copeland A."/>
            <person name="Lapidus A."/>
            <person name="Cheng J.-F."/>
            <person name="Goodwin L."/>
            <person name="Pitluck S."/>
            <person name="Misra M."/>
            <person name="Chertkov O."/>
            <person name="Detter J.C."/>
            <person name="Han C."/>
            <person name="Tapia R."/>
            <person name="Land M."/>
            <person name="Hauser L."/>
            <person name="Kyrpides N."/>
            <person name="Ivanova N."/>
            <person name="Pagani I."/>
            <person name="Mouttaki H."/>
            <person name="He Z."/>
            <person name="Zhou J."/>
            <person name="Hemme C.L."/>
            <person name="Woyke T."/>
        </authorList>
    </citation>
    <scope>NUCLEOTIDE SEQUENCE [LARGE SCALE GENOMIC DNA]</scope>
    <source>
        <strain evidence="3">DSM 2782</strain>
    </source>
</reference>